<feature type="coiled-coil region" evidence="1">
    <location>
        <begin position="776"/>
        <end position="803"/>
    </location>
</feature>
<feature type="region of interest" description="Disordered" evidence="2">
    <location>
        <begin position="488"/>
        <end position="525"/>
    </location>
</feature>
<feature type="region of interest" description="Disordered" evidence="2">
    <location>
        <begin position="31"/>
        <end position="62"/>
    </location>
</feature>
<evidence type="ECO:0000256" key="1">
    <source>
        <dbReference type="SAM" id="Coils"/>
    </source>
</evidence>
<dbReference type="Proteomes" id="UP000785679">
    <property type="component" value="Unassembled WGS sequence"/>
</dbReference>
<gene>
    <name evidence="3" type="ORF">FGO68_gene5026</name>
</gene>
<protein>
    <submittedName>
        <fullName evidence="3">Uncharacterized protein</fullName>
    </submittedName>
</protein>
<organism evidence="3 4">
    <name type="scientific">Halteria grandinella</name>
    <dbReference type="NCBI Taxonomy" id="5974"/>
    <lineage>
        <taxon>Eukaryota</taxon>
        <taxon>Sar</taxon>
        <taxon>Alveolata</taxon>
        <taxon>Ciliophora</taxon>
        <taxon>Intramacronucleata</taxon>
        <taxon>Spirotrichea</taxon>
        <taxon>Stichotrichia</taxon>
        <taxon>Sporadotrichida</taxon>
        <taxon>Halteriidae</taxon>
        <taxon>Halteria</taxon>
    </lineage>
</organism>
<dbReference type="AlphaFoldDB" id="A0A8J8T7P8"/>
<dbReference type="EMBL" id="RRYP01002691">
    <property type="protein sequence ID" value="TNV84516.1"/>
    <property type="molecule type" value="Genomic_DNA"/>
</dbReference>
<evidence type="ECO:0000313" key="3">
    <source>
        <dbReference type="EMBL" id="TNV84516.1"/>
    </source>
</evidence>
<proteinExistence type="predicted"/>
<feature type="region of interest" description="Disordered" evidence="2">
    <location>
        <begin position="854"/>
        <end position="900"/>
    </location>
</feature>
<name>A0A8J8T7P8_HALGN</name>
<evidence type="ECO:0000256" key="2">
    <source>
        <dbReference type="SAM" id="MobiDB-lite"/>
    </source>
</evidence>
<keyword evidence="1" id="KW-0175">Coiled coil</keyword>
<sequence length="961" mass="110919">MKVTESRPLFGPQTSALKVPGQFNQGTFDFLSHNTSTNNEPSSNKRGHEAFSGYGTPLQRTSYFQGGANEMDRSRSHSRRVRNEDNVVSPYRTAPDQQSRFANNFQNESLLTPKQPNNMVFRTQNGSPNIIPVKKIDLGLPERFSTTNNLNQQSVARNFNHMQFRTLERMHSQGKPAGRNRSTILQNEDSIVRRVGYRKNKSNIAFLDLEQQQYDFPRSLTPFAKERGVYNRKHKNDSKNVDRIFTEAERAARTPHNKSVDFSHGHVRGLANLKNEDQLAEVFAPEHLIGDEDLVFMSLNQKQLSPESIKHKPMTRYNRFHNMKNDSTLHDILSGGLMKPPIPTAVVTPGKQRLGNSCDVAESKSRARNSGGRQNKRNESTFNIVNGQEKVGELPISFSKKMFPIRELMNPILQQQCSPQAKSQMNEIAKSTIAEQQAYEEPITKRQFTEPNAPLSSEPQRMVKIPKLDIPAPSDNAYRQREAMRPITPSYTSQNREQLTLEPQIISRGDQLPYEEPRYESNRKDRYETASHQPTIEHHQYFTLDPFLEGHEIKTYQREQSILKAAQQLLKMSVNKSFDLYGGRPQPTRDFVDLLTDDPFKSSFETRQGKRVQAIENTAKMHLIRKKSKHEQDKAKLMNVQREDPIVGKLEGKQRMMHYIEQSDNRSRSVERNFITQQSVQDRQKRTLQNQTERLLIGIDEDKRNKERNRRMSDVTSHLRLQIAQRLMNLNQEKRENVQYEQHLMYLARIQEQELNQYQFDKKMAWAGQVQELVQQRDEDVERKKLELKIQKLLEKEESRKAEEYGLGIHKVGRRGKLIQKLEAVQGQLQVRQGHPTRERLAVPQFIQKKKNSAMNVLQPPSSSSIRQQQCTEQNGKSYKPTKPVQPERQMRPGTAAAGKTPLSMLQVRSTAANTPVDMAQFYDRINRLNNESFSPHLGIIEGAQASQSNTLMKFKNKFAE</sequence>
<feature type="compositionally biased region" description="Basic and acidic residues" evidence="2">
    <location>
        <begin position="515"/>
        <end position="525"/>
    </location>
</feature>
<keyword evidence="4" id="KW-1185">Reference proteome</keyword>
<feature type="region of interest" description="Disordered" evidence="2">
    <location>
        <begin position="1"/>
        <end position="20"/>
    </location>
</feature>
<accession>A0A8J8T7P8</accession>
<feature type="compositionally biased region" description="Polar residues" evidence="2">
    <location>
        <begin position="31"/>
        <end position="44"/>
    </location>
</feature>
<feature type="compositionally biased region" description="Low complexity" evidence="2">
    <location>
        <begin position="859"/>
        <end position="870"/>
    </location>
</feature>
<evidence type="ECO:0000313" key="4">
    <source>
        <dbReference type="Proteomes" id="UP000785679"/>
    </source>
</evidence>
<feature type="compositionally biased region" description="Polar residues" evidence="2">
    <location>
        <begin position="489"/>
        <end position="498"/>
    </location>
</feature>
<feature type="region of interest" description="Disordered" evidence="2">
    <location>
        <begin position="350"/>
        <end position="379"/>
    </location>
</feature>
<reference evidence="3" key="1">
    <citation type="submission" date="2019-06" db="EMBL/GenBank/DDBJ databases">
        <authorList>
            <person name="Zheng W."/>
        </authorList>
    </citation>
    <scope>NUCLEOTIDE SEQUENCE</scope>
    <source>
        <strain evidence="3">QDHG01</strain>
    </source>
</reference>
<comment type="caution">
    <text evidence="3">The sequence shown here is derived from an EMBL/GenBank/DDBJ whole genome shotgun (WGS) entry which is preliminary data.</text>
</comment>